<feature type="region of interest" description="Disordered" evidence="1">
    <location>
        <begin position="1"/>
        <end position="37"/>
    </location>
</feature>
<gene>
    <name evidence="2" type="ORF">FMAN_09966</name>
</gene>
<comment type="caution">
    <text evidence="2">The sequence shown here is derived from an EMBL/GenBank/DDBJ whole genome shotgun (WGS) entry which is preliminary data.</text>
</comment>
<evidence type="ECO:0000313" key="2">
    <source>
        <dbReference type="EMBL" id="CVL00567.1"/>
    </source>
</evidence>
<organism evidence="2 3">
    <name type="scientific">Fusarium mangiferae</name>
    <name type="common">Mango malformation disease fungus</name>
    <dbReference type="NCBI Taxonomy" id="192010"/>
    <lineage>
        <taxon>Eukaryota</taxon>
        <taxon>Fungi</taxon>
        <taxon>Dikarya</taxon>
        <taxon>Ascomycota</taxon>
        <taxon>Pezizomycotina</taxon>
        <taxon>Sordariomycetes</taxon>
        <taxon>Hypocreomycetidae</taxon>
        <taxon>Hypocreales</taxon>
        <taxon>Nectriaceae</taxon>
        <taxon>Fusarium</taxon>
        <taxon>Fusarium fujikuroi species complex</taxon>
    </lineage>
</organism>
<dbReference type="Proteomes" id="UP000184255">
    <property type="component" value="Unassembled WGS sequence"/>
</dbReference>
<dbReference type="AlphaFoldDB" id="A0A1L7TYV1"/>
<dbReference type="GeneID" id="65089223"/>
<feature type="compositionally biased region" description="Low complexity" evidence="1">
    <location>
        <begin position="19"/>
        <end position="37"/>
    </location>
</feature>
<sequence>MADPNSNSLHKLLSTRHLSTNAPSPTTSATAHTPDTAPAFLYTQQDSNAIDFDDFEAADWPDQAKLCGLLSWERLDCLYAGVNHRSS</sequence>
<dbReference type="RefSeq" id="XP_041686452.1">
    <property type="nucleotide sequence ID" value="XM_041820586.1"/>
</dbReference>
<protein>
    <submittedName>
        <fullName evidence="2">Uncharacterized protein</fullName>
    </submittedName>
</protein>
<accession>A0A1L7TYV1</accession>
<reference evidence="3" key="1">
    <citation type="journal article" date="2016" name="Genome Biol. Evol.">
        <title>Comparative 'omics' of the Fusarium fujikuroi species complex highlights differences in genetic potential and metabolite synthesis.</title>
        <authorList>
            <person name="Niehaus E.-M."/>
            <person name="Muensterkoetter M."/>
            <person name="Proctor R.H."/>
            <person name="Brown D.W."/>
            <person name="Sharon A."/>
            <person name="Idan Y."/>
            <person name="Oren-Young L."/>
            <person name="Sieber C.M."/>
            <person name="Novak O."/>
            <person name="Pencik A."/>
            <person name="Tarkowska D."/>
            <person name="Hromadova K."/>
            <person name="Freeman S."/>
            <person name="Maymon M."/>
            <person name="Elazar M."/>
            <person name="Youssef S.A."/>
            <person name="El-Shabrawy E.S.M."/>
            <person name="Shalaby A.B.A."/>
            <person name="Houterman P."/>
            <person name="Brock N.L."/>
            <person name="Burkhardt I."/>
            <person name="Tsavkelova E.A."/>
            <person name="Dickschat J.S."/>
            <person name="Galuszka P."/>
            <person name="Gueldener U."/>
            <person name="Tudzynski B."/>
        </authorList>
    </citation>
    <scope>NUCLEOTIDE SEQUENCE [LARGE SCALE GENOMIC DNA]</scope>
    <source>
        <strain evidence="3">MRC7560</strain>
    </source>
</reference>
<dbReference type="VEuPathDB" id="FungiDB:FMAN_09966"/>
<evidence type="ECO:0000313" key="3">
    <source>
        <dbReference type="Proteomes" id="UP000184255"/>
    </source>
</evidence>
<name>A0A1L7TYV1_FUSMA</name>
<keyword evidence="3" id="KW-1185">Reference proteome</keyword>
<proteinExistence type="predicted"/>
<evidence type="ECO:0000256" key="1">
    <source>
        <dbReference type="SAM" id="MobiDB-lite"/>
    </source>
</evidence>
<dbReference type="EMBL" id="FCQH01000011">
    <property type="protein sequence ID" value="CVL00567.1"/>
    <property type="molecule type" value="Genomic_DNA"/>
</dbReference>